<evidence type="ECO:0000256" key="1">
    <source>
        <dbReference type="ARBA" id="ARBA00008748"/>
    </source>
</evidence>
<dbReference type="GO" id="GO:0000287">
    <property type="term" value="F:magnesium ion binding"/>
    <property type="evidence" value="ECO:0007669"/>
    <property type="project" value="UniProtKB-UniRule"/>
</dbReference>
<dbReference type="PANTHER" id="PTHR21060:SF15">
    <property type="entry name" value="ACETATE KINASE-RELATED"/>
    <property type="match status" value="1"/>
</dbReference>
<dbReference type="RefSeq" id="WP_212733151.1">
    <property type="nucleotide sequence ID" value="NZ_FNSD01000001.1"/>
</dbReference>
<dbReference type="InterPro" id="IPR023865">
    <property type="entry name" value="Aliphatic_acid_kinase_CS"/>
</dbReference>
<evidence type="ECO:0000256" key="2">
    <source>
        <dbReference type="ARBA" id="ARBA00022679"/>
    </source>
</evidence>
<evidence type="ECO:0000256" key="6">
    <source>
        <dbReference type="HAMAP-Rule" id="MF_00020"/>
    </source>
</evidence>
<dbReference type="SUPFAM" id="SSF53067">
    <property type="entry name" value="Actin-like ATPase domain"/>
    <property type="match status" value="2"/>
</dbReference>
<dbReference type="AlphaFoldDB" id="A0A1H4L0M5"/>
<evidence type="ECO:0000256" key="5">
    <source>
        <dbReference type="ARBA" id="ARBA00022840"/>
    </source>
</evidence>
<protein>
    <recommendedName>
        <fullName evidence="6">Acetate kinase</fullName>
        <ecNumber evidence="6">2.7.2.1</ecNumber>
    </recommendedName>
    <alternativeName>
        <fullName evidence="6">Acetokinase</fullName>
    </alternativeName>
</protein>
<dbReference type="InterPro" id="IPR000890">
    <property type="entry name" value="Aliphatic_acid_kin_short-chain"/>
</dbReference>
<dbReference type="Proteomes" id="UP000182409">
    <property type="component" value="Unassembled WGS sequence"/>
</dbReference>
<evidence type="ECO:0000256" key="3">
    <source>
        <dbReference type="ARBA" id="ARBA00022741"/>
    </source>
</evidence>
<dbReference type="GO" id="GO:0008776">
    <property type="term" value="F:acetate kinase activity"/>
    <property type="evidence" value="ECO:0007669"/>
    <property type="project" value="UniProtKB-UniRule"/>
</dbReference>
<organism evidence="8 9">
    <name type="scientific">Terriglobus roseus</name>
    <dbReference type="NCBI Taxonomy" id="392734"/>
    <lineage>
        <taxon>Bacteria</taxon>
        <taxon>Pseudomonadati</taxon>
        <taxon>Acidobacteriota</taxon>
        <taxon>Terriglobia</taxon>
        <taxon>Terriglobales</taxon>
        <taxon>Acidobacteriaceae</taxon>
        <taxon>Terriglobus</taxon>
    </lineage>
</organism>
<evidence type="ECO:0000313" key="8">
    <source>
        <dbReference type="EMBL" id="SEB64320.1"/>
    </source>
</evidence>
<name>A0A1H4L0M5_9BACT</name>
<accession>A0A1H4L0M5</accession>
<comment type="catalytic activity">
    <reaction evidence="6">
        <text>acetate + ATP = acetyl phosphate + ADP</text>
        <dbReference type="Rhea" id="RHEA:11352"/>
        <dbReference type="ChEBI" id="CHEBI:22191"/>
        <dbReference type="ChEBI" id="CHEBI:30089"/>
        <dbReference type="ChEBI" id="CHEBI:30616"/>
        <dbReference type="ChEBI" id="CHEBI:456216"/>
        <dbReference type="EC" id="2.7.2.1"/>
    </reaction>
</comment>
<dbReference type="EMBL" id="FNSD01000001">
    <property type="protein sequence ID" value="SEB64320.1"/>
    <property type="molecule type" value="Genomic_DNA"/>
</dbReference>
<dbReference type="GO" id="GO:0006085">
    <property type="term" value="P:acetyl-CoA biosynthetic process"/>
    <property type="evidence" value="ECO:0007669"/>
    <property type="project" value="UniProtKB-UniRule"/>
</dbReference>
<keyword evidence="5 6" id="KW-0067">ATP-binding</keyword>
<feature type="binding site" evidence="6">
    <location>
        <position position="13"/>
    </location>
    <ligand>
        <name>Mg(2+)</name>
        <dbReference type="ChEBI" id="CHEBI:18420"/>
    </ligand>
</feature>
<gene>
    <name evidence="6" type="primary">ackA</name>
    <name evidence="8" type="ORF">SAMN05443244_1428</name>
</gene>
<reference evidence="8 9" key="1">
    <citation type="submission" date="2016-10" db="EMBL/GenBank/DDBJ databases">
        <authorList>
            <person name="de Groot N.N."/>
        </authorList>
    </citation>
    <scope>NUCLEOTIDE SEQUENCE [LARGE SCALE GENOMIC DNA]</scope>
    <source>
        <strain evidence="8 9">AB35.6</strain>
    </source>
</reference>
<sequence>MMTEHSELILTINHGSSSLKIAFFEVHGHTVHCVLRGAAEALGNPPSRAFLCDSIRCVLFNTEKTFASPEKALEVLYAAAIRILRRRPTCVGYRVVHGGPHLLKHCRIDDEVLMTLKESIHFAPLHIPQALTIMQHMRTVLPYAVHCACFDTTFHRTMQEVATRLPLPQRYFDAGIRRYGFHGLSYASIVERLGSDVPERMIIAHLGNGSSLCALRHGNSIDTTMCFTPTGGIPMATRSGDLDPGVLLFLMRTYGLGADELEAIVNRQSGLAALTGGGGDMRAILKGRNDGNACAELAIQTYTRSVRKAIGAYAALLGGVDRLIFTGGIGEHSNEIRDMVCGGLESLGIRQGDRGKGNVMVMAAGEEQEIAHICRTIG</sequence>
<dbReference type="UniPathway" id="UPA00340">
    <property type="reaction ID" value="UER00458"/>
</dbReference>
<feature type="binding site" evidence="6">
    <location>
        <position position="20"/>
    </location>
    <ligand>
        <name>ATP</name>
        <dbReference type="ChEBI" id="CHEBI:30616"/>
    </ligand>
</feature>
<comment type="subcellular location">
    <subcellularLocation>
        <location evidence="6">Cytoplasm</location>
    </subcellularLocation>
</comment>
<dbReference type="Pfam" id="PF00871">
    <property type="entry name" value="Acetate_kinase"/>
    <property type="match status" value="1"/>
</dbReference>
<feature type="active site" description="Proton donor/acceptor" evidence="6">
    <location>
        <position position="151"/>
    </location>
</feature>
<comment type="similarity">
    <text evidence="1 6 7">Belongs to the acetokinase family.</text>
</comment>
<dbReference type="PANTHER" id="PTHR21060">
    <property type="entry name" value="ACETATE KINASE"/>
    <property type="match status" value="1"/>
</dbReference>
<dbReference type="Gene3D" id="3.30.420.40">
    <property type="match status" value="2"/>
</dbReference>
<comment type="subunit">
    <text evidence="6">Homodimer.</text>
</comment>
<evidence type="ECO:0000313" key="9">
    <source>
        <dbReference type="Proteomes" id="UP000182409"/>
    </source>
</evidence>
<feature type="binding site" evidence="6">
    <location>
        <begin position="205"/>
        <end position="209"/>
    </location>
    <ligand>
        <name>ATP</name>
        <dbReference type="ChEBI" id="CHEBI:30616"/>
    </ligand>
</feature>
<dbReference type="NCBIfam" id="TIGR00016">
    <property type="entry name" value="ackA"/>
    <property type="match status" value="1"/>
</dbReference>
<dbReference type="GO" id="GO:0005524">
    <property type="term" value="F:ATP binding"/>
    <property type="evidence" value="ECO:0007669"/>
    <property type="project" value="UniProtKB-KW"/>
</dbReference>
<feature type="binding site" evidence="6">
    <location>
        <begin position="328"/>
        <end position="332"/>
    </location>
    <ligand>
        <name>ATP</name>
        <dbReference type="ChEBI" id="CHEBI:30616"/>
    </ligand>
</feature>
<dbReference type="PROSITE" id="PS01076">
    <property type="entry name" value="ACETATE_KINASE_2"/>
    <property type="match status" value="1"/>
</dbReference>
<keyword evidence="4 6" id="KW-0418">Kinase</keyword>
<feature type="binding site" evidence="6">
    <location>
        <position position="366"/>
    </location>
    <ligand>
        <name>Mg(2+)</name>
        <dbReference type="ChEBI" id="CHEBI:18420"/>
    </ligand>
</feature>
<dbReference type="InterPro" id="IPR043129">
    <property type="entry name" value="ATPase_NBD"/>
</dbReference>
<dbReference type="PIRSF" id="PIRSF000722">
    <property type="entry name" value="Acetate_prop_kin"/>
    <property type="match status" value="1"/>
</dbReference>
<keyword evidence="6" id="KW-0479">Metal-binding</keyword>
<keyword evidence="6" id="KW-0460">Magnesium</keyword>
<feature type="site" description="Transition state stabilizer" evidence="6">
    <location>
        <position position="238"/>
    </location>
</feature>
<comment type="function">
    <text evidence="6">Catalyzes the formation of acetyl phosphate from acetate and ATP. Can also catalyze the reverse reaction.</text>
</comment>
<evidence type="ECO:0000256" key="7">
    <source>
        <dbReference type="RuleBase" id="RU003835"/>
    </source>
</evidence>
<comment type="cofactor">
    <cofactor evidence="6">
        <name>Mg(2+)</name>
        <dbReference type="ChEBI" id="CHEBI:18420"/>
    </cofactor>
    <cofactor evidence="6">
        <name>Mn(2+)</name>
        <dbReference type="ChEBI" id="CHEBI:29035"/>
    </cofactor>
    <text evidence="6">Mg(2+). Can also accept Mn(2+).</text>
</comment>
<dbReference type="PROSITE" id="PS01075">
    <property type="entry name" value="ACETATE_KINASE_1"/>
    <property type="match status" value="1"/>
</dbReference>
<feature type="site" description="Transition state stabilizer" evidence="6">
    <location>
        <position position="182"/>
    </location>
</feature>
<evidence type="ECO:0000256" key="4">
    <source>
        <dbReference type="ARBA" id="ARBA00022777"/>
    </source>
</evidence>
<feature type="binding site" evidence="6">
    <location>
        <position position="94"/>
    </location>
    <ligand>
        <name>substrate</name>
    </ligand>
</feature>
<comment type="pathway">
    <text evidence="6">Metabolic intermediate biosynthesis; acetyl-CoA biosynthesis; acetyl-CoA from acetate: step 1/2.</text>
</comment>
<proteinExistence type="inferred from homology"/>
<dbReference type="EC" id="2.7.2.1" evidence="6"/>
<dbReference type="HAMAP" id="MF_00020">
    <property type="entry name" value="Acetate_kinase"/>
    <property type="match status" value="1"/>
</dbReference>
<dbReference type="InterPro" id="IPR004372">
    <property type="entry name" value="Ac/propionate_kinase"/>
</dbReference>
<keyword evidence="3 6" id="KW-0547">Nucleotide-binding</keyword>
<dbReference type="GO" id="GO:0006083">
    <property type="term" value="P:acetate metabolic process"/>
    <property type="evidence" value="ECO:0007669"/>
    <property type="project" value="TreeGrafter"/>
</dbReference>
<dbReference type="PRINTS" id="PR00471">
    <property type="entry name" value="ACETATEKNASE"/>
</dbReference>
<dbReference type="GO" id="GO:0005737">
    <property type="term" value="C:cytoplasm"/>
    <property type="evidence" value="ECO:0007669"/>
    <property type="project" value="UniProtKB-SubCell"/>
</dbReference>
<feature type="binding site" evidence="6">
    <location>
        <begin position="280"/>
        <end position="282"/>
    </location>
    <ligand>
        <name>ATP</name>
        <dbReference type="ChEBI" id="CHEBI:30616"/>
    </ligand>
</feature>
<keyword evidence="2 6" id="KW-0808">Transferase</keyword>
<keyword evidence="6" id="KW-0963">Cytoplasm</keyword>